<comment type="caution">
    <text evidence="2">The sequence shown here is derived from an EMBL/GenBank/DDBJ whole genome shotgun (WGS) entry which is preliminary data.</text>
</comment>
<dbReference type="OrthoDB" id="10259868at2759"/>
<organism evidence="2 3">
    <name type="scientific">Protopolystoma xenopodis</name>
    <dbReference type="NCBI Taxonomy" id="117903"/>
    <lineage>
        <taxon>Eukaryota</taxon>
        <taxon>Metazoa</taxon>
        <taxon>Spiralia</taxon>
        <taxon>Lophotrochozoa</taxon>
        <taxon>Platyhelminthes</taxon>
        <taxon>Monogenea</taxon>
        <taxon>Polyopisthocotylea</taxon>
        <taxon>Polystomatidea</taxon>
        <taxon>Polystomatidae</taxon>
        <taxon>Protopolystoma</taxon>
    </lineage>
</organism>
<keyword evidence="3" id="KW-1185">Reference proteome</keyword>
<dbReference type="Proteomes" id="UP000784294">
    <property type="component" value="Unassembled WGS sequence"/>
</dbReference>
<feature type="region of interest" description="Disordered" evidence="1">
    <location>
        <begin position="84"/>
        <end position="105"/>
    </location>
</feature>
<protein>
    <submittedName>
        <fullName evidence="2">Uncharacterized protein</fullName>
    </submittedName>
</protein>
<name>A0A448WLH0_9PLAT</name>
<proteinExistence type="predicted"/>
<evidence type="ECO:0000313" key="2">
    <source>
        <dbReference type="EMBL" id="VEL14692.1"/>
    </source>
</evidence>
<sequence length="191" mass="20810">MDILANQHSFDENEIFQLEYVGGHGFNSFELTLAVPPDERGDAPASPTGPVIVNPANGFSDTVSLATGFWRLRTRAGRLWRMAAGSPVQNSADDKNSGQSESPKAVQEPIVHFLAMNLSEVIAVLPTPSLERLPTVSVPLPTRTEHDQASPLRHAANPASAPKVLRDLQGIPRPFHCKPSEWVSELLVDFE</sequence>
<dbReference type="AlphaFoldDB" id="A0A448WLH0"/>
<reference evidence="2" key="1">
    <citation type="submission" date="2018-11" db="EMBL/GenBank/DDBJ databases">
        <authorList>
            <consortium name="Pathogen Informatics"/>
        </authorList>
    </citation>
    <scope>NUCLEOTIDE SEQUENCE</scope>
</reference>
<evidence type="ECO:0000313" key="3">
    <source>
        <dbReference type="Proteomes" id="UP000784294"/>
    </source>
</evidence>
<accession>A0A448WLH0</accession>
<evidence type="ECO:0000256" key="1">
    <source>
        <dbReference type="SAM" id="MobiDB-lite"/>
    </source>
</evidence>
<gene>
    <name evidence="2" type="ORF">PXEA_LOCUS8132</name>
</gene>
<dbReference type="EMBL" id="CAAALY010022008">
    <property type="protein sequence ID" value="VEL14692.1"/>
    <property type="molecule type" value="Genomic_DNA"/>
</dbReference>
<feature type="compositionally biased region" description="Polar residues" evidence="1">
    <location>
        <begin position="87"/>
        <end position="102"/>
    </location>
</feature>